<dbReference type="Pfam" id="PF22788">
    <property type="entry name" value="COP9_hel_rpt"/>
    <property type="match status" value="1"/>
</dbReference>
<evidence type="ECO:0000256" key="7">
    <source>
        <dbReference type="ARBA" id="ARBA00023242"/>
    </source>
</evidence>
<proteinExistence type="inferred from homology"/>
<evidence type="ECO:0000256" key="1">
    <source>
        <dbReference type="ARBA" id="ARBA00004123"/>
    </source>
</evidence>
<protein>
    <recommendedName>
        <fullName evidence="4">COP9 signalosome complex subunit 3</fullName>
    </recommendedName>
</protein>
<evidence type="ECO:0000256" key="6">
    <source>
        <dbReference type="ARBA" id="ARBA00022790"/>
    </source>
</evidence>
<evidence type="ECO:0000256" key="5">
    <source>
        <dbReference type="ARBA" id="ARBA00022490"/>
    </source>
</evidence>
<keyword evidence="11" id="KW-1185">Reference proteome</keyword>
<keyword evidence="7" id="KW-0539">Nucleus</keyword>
<dbReference type="InterPro" id="IPR055089">
    <property type="entry name" value="COP9_N"/>
</dbReference>
<evidence type="ECO:0000313" key="11">
    <source>
        <dbReference type="Proteomes" id="UP001176059"/>
    </source>
</evidence>
<feature type="domain" description="COP9 signalosome complex subunit 3 N-terminal helical repeats" evidence="9">
    <location>
        <begin position="43"/>
        <end position="269"/>
    </location>
</feature>
<comment type="subcellular location">
    <subcellularLocation>
        <location evidence="2">Cytoplasm</location>
    </subcellularLocation>
    <subcellularLocation>
        <location evidence="1">Nucleus</location>
    </subcellularLocation>
</comment>
<comment type="caution">
    <text evidence="10">The sequence shown here is derived from an EMBL/GenBank/DDBJ whole genome shotgun (WGS) entry which is preliminary data.</text>
</comment>
<reference evidence="10" key="2">
    <citation type="journal article" date="2023" name="Proc. Natl. Acad. Sci. U.S.A.">
        <title>A global phylogenomic analysis of the shiitake genus Lentinula.</title>
        <authorList>
            <person name="Sierra-Patev S."/>
            <person name="Min B."/>
            <person name="Naranjo-Ortiz M."/>
            <person name="Looney B."/>
            <person name="Konkel Z."/>
            <person name="Slot J.C."/>
            <person name="Sakamoto Y."/>
            <person name="Steenwyk J.L."/>
            <person name="Rokas A."/>
            <person name="Carro J."/>
            <person name="Camarero S."/>
            <person name="Ferreira P."/>
            <person name="Molpeceres G."/>
            <person name="Ruiz-Duenas F.J."/>
            <person name="Serrano A."/>
            <person name="Henrissat B."/>
            <person name="Drula E."/>
            <person name="Hughes K.W."/>
            <person name="Mata J.L."/>
            <person name="Ishikawa N.K."/>
            <person name="Vargas-Isla R."/>
            <person name="Ushijima S."/>
            <person name="Smith C.A."/>
            <person name="Donoghue J."/>
            <person name="Ahrendt S."/>
            <person name="Andreopoulos W."/>
            <person name="He G."/>
            <person name="LaButti K."/>
            <person name="Lipzen A."/>
            <person name="Ng V."/>
            <person name="Riley R."/>
            <person name="Sandor L."/>
            <person name="Barry K."/>
            <person name="Martinez A.T."/>
            <person name="Xiao Y."/>
            <person name="Gibbons J.G."/>
            <person name="Terashima K."/>
            <person name="Grigoriev I.V."/>
            <person name="Hibbett D."/>
        </authorList>
    </citation>
    <scope>NUCLEOTIDE SEQUENCE</scope>
    <source>
        <strain evidence="10">ET3784</strain>
    </source>
</reference>
<dbReference type="GO" id="GO:0006511">
    <property type="term" value="P:ubiquitin-dependent protein catabolic process"/>
    <property type="evidence" value="ECO:0007669"/>
    <property type="project" value="TreeGrafter"/>
</dbReference>
<dbReference type="EMBL" id="JANVFO010000004">
    <property type="protein sequence ID" value="KAJ3736692.1"/>
    <property type="molecule type" value="Genomic_DNA"/>
</dbReference>
<dbReference type="InterPro" id="IPR050756">
    <property type="entry name" value="CSN3"/>
</dbReference>
<dbReference type="PANTHER" id="PTHR10758">
    <property type="entry name" value="26S PROTEASOME NON-ATPASE REGULATORY SUBUNIT 3/COP9 SIGNALOSOME COMPLEX SUBUNIT 3"/>
    <property type="match status" value="1"/>
</dbReference>
<accession>A0AA38JQH4</accession>
<dbReference type="Pfam" id="PF01399">
    <property type="entry name" value="PCI"/>
    <property type="match status" value="1"/>
</dbReference>
<evidence type="ECO:0000256" key="3">
    <source>
        <dbReference type="ARBA" id="ARBA00007084"/>
    </source>
</evidence>
<reference evidence="10" key="1">
    <citation type="submission" date="2022-08" db="EMBL/GenBank/DDBJ databases">
        <authorList>
            <consortium name="DOE Joint Genome Institute"/>
            <person name="Min B."/>
            <person name="Sierra-Patev S."/>
            <person name="Naranjo-Ortiz M."/>
            <person name="Looney B."/>
            <person name="Konkel Z."/>
            <person name="Slot J.C."/>
            <person name="Sakamoto Y."/>
            <person name="Steenwyk J.L."/>
            <person name="Rokas A."/>
            <person name="Carro J."/>
            <person name="Camarero S."/>
            <person name="Ferreira P."/>
            <person name="Molpeceres G."/>
            <person name="Ruiz-duenas F.J."/>
            <person name="Serrano A."/>
            <person name="Henrissat B."/>
            <person name="Drula E."/>
            <person name="Hughes K.W."/>
            <person name="Mata J.L."/>
            <person name="Ishikawa N.K."/>
            <person name="Vargas-Isla R."/>
            <person name="Ushijima S."/>
            <person name="Smith C.A."/>
            <person name="Ahrendt S."/>
            <person name="Andreopoulos W."/>
            <person name="He G."/>
            <person name="LaButti K."/>
            <person name="Lipzen A."/>
            <person name="Ng V."/>
            <person name="Riley R."/>
            <person name="Sandor L."/>
            <person name="Barry K."/>
            <person name="Martinez A.T."/>
            <person name="Xiao Y."/>
            <person name="Gibbons J.G."/>
            <person name="Terashima K."/>
            <person name="Hibbett D.S."/>
            <person name="Grigoriev I.V."/>
        </authorList>
    </citation>
    <scope>NUCLEOTIDE SEQUENCE</scope>
    <source>
        <strain evidence="10">ET3784</strain>
    </source>
</reference>
<organism evidence="10 11">
    <name type="scientific">Lentinula guzmanii</name>
    <dbReference type="NCBI Taxonomy" id="2804957"/>
    <lineage>
        <taxon>Eukaryota</taxon>
        <taxon>Fungi</taxon>
        <taxon>Dikarya</taxon>
        <taxon>Basidiomycota</taxon>
        <taxon>Agaricomycotina</taxon>
        <taxon>Agaricomycetes</taxon>
        <taxon>Agaricomycetidae</taxon>
        <taxon>Agaricales</taxon>
        <taxon>Marasmiineae</taxon>
        <taxon>Omphalotaceae</taxon>
        <taxon>Lentinula</taxon>
    </lineage>
</organism>
<comment type="similarity">
    <text evidence="3">Belongs to the CSN3 family.</text>
</comment>
<dbReference type="SUPFAM" id="SSF46785">
    <property type="entry name" value="Winged helix' DNA-binding domain"/>
    <property type="match status" value="1"/>
</dbReference>
<sequence length="500" mass="54490">MAPDSQSIDGLVQQITTSNNLEALAHTLRTSGTSGRDVREFILASSMSSGQDPLSVLDLRNNTLGVMYILSARLNIYLNAQSGVQRPPWAIVTQFCEIFDPEQARLAPERIVMLAKSLTRYAQEQGKLKLAIPLLYSLATRLPITLSTLTPIHHILLLTTLQARHITPEITRLLIEHPIDDLYMYSNIYPDHNLSYIDNLVYHYLGGVILTKTGNYTAAIDYFETALTAPSTTNSPPAGLQLEALKKLRLVQCIAMGGPQPLPKYTSPVLTRILKSTPYQNLINAFPGSLHAKDRGEGPSSGNNRLKQLVSKDRDFYASECNLGLVELLVAEAPKWVIKRLTETYVTLGLAEIGRYVGIDDEQQVRALVLKMIESKTIIATISDSGIVTFHDAPDTADVSVEDIRTLLGDVASGTNLTEISVPVLLEAVQVQSTHLAQLDMEVGRSKEFIAKAIKTGGGISSMSMGGPGSGFGPGGAFPDEDDYVAGMYANDREDTMVFG</sequence>
<feature type="domain" description="PCI" evidence="8">
    <location>
        <begin position="325"/>
        <end position="391"/>
    </location>
</feature>
<keyword evidence="5" id="KW-0963">Cytoplasm</keyword>
<evidence type="ECO:0000313" key="10">
    <source>
        <dbReference type="EMBL" id="KAJ3736692.1"/>
    </source>
</evidence>
<dbReference type="GO" id="GO:0008180">
    <property type="term" value="C:COP9 signalosome"/>
    <property type="evidence" value="ECO:0007669"/>
    <property type="project" value="UniProtKB-KW"/>
</dbReference>
<evidence type="ECO:0000256" key="4">
    <source>
        <dbReference type="ARBA" id="ARBA00014878"/>
    </source>
</evidence>
<dbReference type="PANTHER" id="PTHR10758:SF1">
    <property type="entry name" value="COP9 SIGNALOSOME COMPLEX SUBUNIT 3"/>
    <property type="match status" value="1"/>
</dbReference>
<dbReference type="InterPro" id="IPR000717">
    <property type="entry name" value="PCI_dom"/>
</dbReference>
<evidence type="ECO:0000256" key="2">
    <source>
        <dbReference type="ARBA" id="ARBA00004496"/>
    </source>
</evidence>
<dbReference type="AlphaFoldDB" id="A0AA38JQH4"/>
<keyword evidence="6" id="KW-0736">Signalosome</keyword>
<evidence type="ECO:0000259" key="8">
    <source>
        <dbReference type="Pfam" id="PF01399"/>
    </source>
</evidence>
<evidence type="ECO:0000259" key="9">
    <source>
        <dbReference type="Pfam" id="PF22788"/>
    </source>
</evidence>
<name>A0AA38JQH4_9AGAR</name>
<dbReference type="InterPro" id="IPR036390">
    <property type="entry name" value="WH_DNA-bd_sf"/>
</dbReference>
<dbReference type="GO" id="GO:0005737">
    <property type="term" value="C:cytoplasm"/>
    <property type="evidence" value="ECO:0007669"/>
    <property type="project" value="UniProtKB-SubCell"/>
</dbReference>
<gene>
    <name evidence="10" type="ORF">DFJ43DRAFT_518661</name>
</gene>
<dbReference type="Proteomes" id="UP001176059">
    <property type="component" value="Unassembled WGS sequence"/>
</dbReference>